<organism evidence="2 3">
    <name type="scientific">Planctomyces bekefii</name>
    <dbReference type="NCBI Taxonomy" id="1653850"/>
    <lineage>
        <taxon>Bacteria</taxon>
        <taxon>Pseudomonadati</taxon>
        <taxon>Planctomycetota</taxon>
        <taxon>Planctomycetia</taxon>
        <taxon>Planctomycetales</taxon>
        <taxon>Planctomycetaceae</taxon>
        <taxon>Planctomyces</taxon>
    </lineage>
</organism>
<dbReference type="PANTHER" id="PTHR33221:SF5">
    <property type="entry name" value="HTH-TYPE TRANSCRIPTIONAL REGULATOR ISCR"/>
    <property type="match status" value="1"/>
</dbReference>
<keyword evidence="1" id="KW-0238">DNA-binding</keyword>
<dbReference type="AlphaFoldDB" id="A0A5C6M3A2"/>
<dbReference type="EMBL" id="SRHE01000584">
    <property type="protein sequence ID" value="TWW08605.1"/>
    <property type="molecule type" value="Genomic_DNA"/>
</dbReference>
<dbReference type="NCBIfam" id="TIGR00738">
    <property type="entry name" value="rrf2_super"/>
    <property type="match status" value="1"/>
</dbReference>
<proteinExistence type="predicted"/>
<reference evidence="2 3" key="2">
    <citation type="submission" date="2019-08" db="EMBL/GenBank/DDBJ databases">
        <authorList>
            <person name="Henke P."/>
        </authorList>
    </citation>
    <scope>NUCLEOTIDE SEQUENCE [LARGE SCALE GENOMIC DNA]</scope>
    <source>
        <strain evidence="2">Phe10_nw2017</strain>
    </source>
</reference>
<accession>A0A5C6M3A2</accession>
<dbReference type="InterPro" id="IPR036390">
    <property type="entry name" value="WH_DNA-bd_sf"/>
</dbReference>
<protein>
    <recommendedName>
        <fullName evidence="4">Rrf2 family transcriptional regulator</fullName>
    </recommendedName>
</protein>
<dbReference type="GO" id="GO:0005829">
    <property type="term" value="C:cytosol"/>
    <property type="evidence" value="ECO:0007669"/>
    <property type="project" value="TreeGrafter"/>
</dbReference>
<dbReference type="InterPro" id="IPR000944">
    <property type="entry name" value="Tscrpt_reg_Rrf2"/>
</dbReference>
<evidence type="ECO:0000256" key="1">
    <source>
        <dbReference type="ARBA" id="ARBA00023125"/>
    </source>
</evidence>
<evidence type="ECO:0008006" key="4">
    <source>
        <dbReference type="Google" id="ProtNLM"/>
    </source>
</evidence>
<dbReference type="Pfam" id="PF02082">
    <property type="entry name" value="Rrf2"/>
    <property type="match status" value="1"/>
</dbReference>
<dbReference type="PROSITE" id="PS51197">
    <property type="entry name" value="HTH_RRF2_2"/>
    <property type="match status" value="1"/>
</dbReference>
<evidence type="ECO:0000313" key="2">
    <source>
        <dbReference type="EMBL" id="TWW08605.1"/>
    </source>
</evidence>
<comment type="caution">
    <text evidence="2">The sequence shown here is derived from an EMBL/GenBank/DDBJ whole genome shotgun (WGS) entry which is preliminary data.</text>
</comment>
<gene>
    <name evidence="2" type="ORF">E3A20_22630</name>
</gene>
<evidence type="ECO:0000313" key="3">
    <source>
        <dbReference type="Proteomes" id="UP000321083"/>
    </source>
</evidence>
<name>A0A5C6M3A2_9PLAN</name>
<sequence length="119" mass="13342">DIPRRFLEQIMLDLKSRGWVVSIPGRDGGFELAKDPGEITMGQVVRHFDGVLAPITCVSTSHYEPCSQEGACRFRRVMLDIRNYVARMMDSATLAKVFAGSVVRREEVFSPEMTYGDGI</sequence>
<dbReference type="InterPro" id="IPR036388">
    <property type="entry name" value="WH-like_DNA-bd_sf"/>
</dbReference>
<reference evidence="2 3" key="1">
    <citation type="submission" date="2019-08" db="EMBL/GenBank/DDBJ databases">
        <title>100 year-old enigma solved: identification of Planctomyces bekefii, the type genus and species of the phylum Planctomycetes.</title>
        <authorList>
            <person name="Svetlana D.N."/>
            <person name="Overmann J."/>
        </authorList>
    </citation>
    <scope>NUCLEOTIDE SEQUENCE [LARGE SCALE GENOMIC DNA]</scope>
    <source>
        <strain evidence="2">Phe10_nw2017</strain>
    </source>
</reference>
<dbReference type="Proteomes" id="UP000321083">
    <property type="component" value="Unassembled WGS sequence"/>
</dbReference>
<feature type="non-terminal residue" evidence="2">
    <location>
        <position position="1"/>
    </location>
</feature>
<dbReference type="GO" id="GO:0003700">
    <property type="term" value="F:DNA-binding transcription factor activity"/>
    <property type="evidence" value="ECO:0007669"/>
    <property type="project" value="TreeGrafter"/>
</dbReference>
<dbReference type="Gene3D" id="1.10.10.10">
    <property type="entry name" value="Winged helix-like DNA-binding domain superfamily/Winged helix DNA-binding domain"/>
    <property type="match status" value="1"/>
</dbReference>
<dbReference type="SUPFAM" id="SSF46785">
    <property type="entry name" value="Winged helix' DNA-binding domain"/>
    <property type="match status" value="1"/>
</dbReference>
<dbReference type="PANTHER" id="PTHR33221">
    <property type="entry name" value="WINGED HELIX-TURN-HELIX TRANSCRIPTIONAL REGULATOR, RRF2 FAMILY"/>
    <property type="match status" value="1"/>
</dbReference>
<dbReference type="GO" id="GO:0003677">
    <property type="term" value="F:DNA binding"/>
    <property type="evidence" value="ECO:0007669"/>
    <property type="project" value="UniProtKB-KW"/>
</dbReference>
<keyword evidence="3" id="KW-1185">Reference proteome</keyword>